<comment type="caution">
    <text evidence="15">The sequence shown here is derived from an EMBL/GenBank/DDBJ whole genome shotgun (WGS) entry which is preliminary data.</text>
</comment>
<dbReference type="Pfam" id="PF01507">
    <property type="entry name" value="PAPS_reduct"/>
    <property type="match status" value="1"/>
</dbReference>
<dbReference type="Gene3D" id="3.40.50.620">
    <property type="entry name" value="HUPs"/>
    <property type="match status" value="1"/>
</dbReference>
<dbReference type="InterPro" id="IPR014729">
    <property type="entry name" value="Rossmann-like_a/b/a_fold"/>
</dbReference>
<dbReference type="GO" id="GO:0006747">
    <property type="term" value="P:FAD biosynthetic process"/>
    <property type="evidence" value="ECO:0007669"/>
    <property type="project" value="TreeGrafter"/>
</dbReference>
<keyword evidence="3" id="KW-0285">Flavoprotein</keyword>
<dbReference type="PANTHER" id="PTHR23293">
    <property type="entry name" value="FAD SYNTHETASE-RELATED FMN ADENYLYLTRANSFERASE"/>
    <property type="match status" value="1"/>
</dbReference>
<evidence type="ECO:0000256" key="8">
    <source>
        <dbReference type="ARBA" id="ARBA00022827"/>
    </source>
</evidence>
<accession>A0A507CXM1</accession>
<evidence type="ECO:0000256" key="11">
    <source>
        <dbReference type="ARBA" id="ARBA00031871"/>
    </source>
</evidence>
<evidence type="ECO:0000256" key="4">
    <source>
        <dbReference type="ARBA" id="ARBA00022643"/>
    </source>
</evidence>
<dbReference type="GO" id="GO:0003919">
    <property type="term" value="F:FMN adenylyltransferase activity"/>
    <property type="evidence" value="ECO:0007669"/>
    <property type="project" value="UniProtKB-EC"/>
</dbReference>
<sequence length="301" mass="34234">MQRHEIHESMDPASSSSSRPHAITSALSLDHPKRRISLKAVYTDVCRIRKDSVIAKQVDDTFNILVEALERYGTEALSLSFNGGKDCMVMVHVYMAALYEYLTSRGKAKANGLAVVNGTGPLSKVEYPHIVHETVASPPIKTLYVRCLDPFKEVDDFVEECAQEYNLDMHKIAEPMKEALQSFLDHNPSVQAILIGTRRTDPHAQNQVAFDPTDNGWPNVMRVHPILDWEYVDIWTYLKLLHVDYCRLYDKGYTSLGGISNTMPNPALRKQEIPDEYLPAYMLQDASQERNGRRQTKRSHD</sequence>
<evidence type="ECO:0000256" key="2">
    <source>
        <dbReference type="ARBA" id="ARBA00012393"/>
    </source>
</evidence>
<dbReference type="PANTHER" id="PTHR23293:SF9">
    <property type="entry name" value="FAD SYNTHASE"/>
    <property type="match status" value="1"/>
</dbReference>
<dbReference type="AlphaFoldDB" id="A0A507CXM1"/>
<feature type="domain" description="Phosphoadenosine phosphosulphate reductase" evidence="14">
    <location>
        <begin position="174"/>
        <end position="264"/>
    </location>
</feature>
<dbReference type="OrthoDB" id="270728at2759"/>
<keyword evidence="5" id="KW-0808">Transferase</keyword>
<evidence type="ECO:0000256" key="9">
    <source>
        <dbReference type="ARBA" id="ARBA00022840"/>
    </source>
</evidence>
<keyword evidence="8" id="KW-0274">FAD</keyword>
<gene>
    <name evidence="15" type="ORF">SeLEV6574_g04872</name>
</gene>
<proteinExistence type="predicted"/>
<evidence type="ECO:0000256" key="12">
    <source>
        <dbReference type="ARBA" id="ARBA00049494"/>
    </source>
</evidence>
<evidence type="ECO:0000256" key="10">
    <source>
        <dbReference type="ARBA" id="ARBA00031145"/>
    </source>
</evidence>
<evidence type="ECO:0000256" key="7">
    <source>
        <dbReference type="ARBA" id="ARBA00022741"/>
    </source>
</evidence>
<evidence type="ECO:0000313" key="16">
    <source>
        <dbReference type="Proteomes" id="UP000320475"/>
    </source>
</evidence>
<evidence type="ECO:0000256" key="1">
    <source>
        <dbReference type="ARBA" id="ARBA00004726"/>
    </source>
</evidence>
<comment type="catalytic activity">
    <reaction evidence="12">
        <text>FMN + ATP + H(+) = FAD + diphosphate</text>
        <dbReference type="Rhea" id="RHEA:17237"/>
        <dbReference type="ChEBI" id="CHEBI:15378"/>
        <dbReference type="ChEBI" id="CHEBI:30616"/>
        <dbReference type="ChEBI" id="CHEBI:33019"/>
        <dbReference type="ChEBI" id="CHEBI:57692"/>
        <dbReference type="ChEBI" id="CHEBI:58210"/>
        <dbReference type="EC" id="2.7.7.2"/>
    </reaction>
</comment>
<dbReference type="EMBL" id="QEAM01000209">
    <property type="protein sequence ID" value="TPX43791.1"/>
    <property type="molecule type" value="Genomic_DNA"/>
</dbReference>
<keyword evidence="6" id="KW-0548">Nucleotidyltransferase</keyword>
<evidence type="ECO:0000259" key="14">
    <source>
        <dbReference type="Pfam" id="PF01507"/>
    </source>
</evidence>
<dbReference type="EC" id="2.7.7.2" evidence="2"/>
<keyword evidence="4" id="KW-0288">FMN</keyword>
<evidence type="ECO:0000256" key="6">
    <source>
        <dbReference type="ARBA" id="ARBA00022695"/>
    </source>
</evidence>
<dbReference type="CDD" id="cd23948">
    <property type="entry name" value="FAD_synthase"/>
    <property type="match status" value="1"/>
</dbReference>
<dbReference type="VEuPathDB" id="FungiDB:SeMB42_g03079"/>
<evidence type="ECO:0000256" key="13">
    <source>
        <dbReference type="SAM" id="MobiDB-lite"/>
    </source>
</evidence>
<protein>
    <recommendedName>
        <fullName evidence="2">FAD synthase</fullName>
        <ecNumber evidence="2">2.7.7.2</ecNumber>
    </recommendedName>
    <alternativeName>
        <fullName evidence="10">FAD pyrophosphorylase</fullName>
    </alternativeName>
    <alternativeName>
        <fullName evidence="11">FMN adenylyltransferase</fullName>
    </alternativeName>
</protein>
<dbReference type="SUPFAM" id="SSF52402">
    <property type="entry name" value="Adenine nucleotide alpha hydrolases-like"/>
    <property type="match status" value="1"/>
</dbReference>
<evidence type="ECO:0000256" key="3">
    <source>
        <dbReference type="ARBA" id="ARBA00022630"/>
    </source>
</evidence>
<keyword evidence="7" id="KW-0547">Nucleotide-binding</keyword>
<organism evidence="15 16">
    <name type="scientific">Synchytrium endobioticum</name>
    <dbReference type="NCBI Taxonomy" id="286115"/>
    <lineage>
        <taxon>Eukaryota</taxon>
        <taxon>Fungi</taxon>
        <taxon>Fungi incertae sedis</taxon>
        <taxon>Chytridiomycota</taxon>
        <taxon>Chytridiomycota incertae sedis</taxon>
        <taxon>Chytridiomycetes</taxon>
        <taxon>Synchytriales</taxon>
        <taxon>Synchytriaceae</taxon>
        <taxon>Synchytrium</taxon>
    </lineage>
</organism>
<feature type="compositionally biased region" description="Basic and acidic residues" evidence="13">
    <location>
        <begin position="1"/>
        <end position="10"/>
    </location>
</feature>
<reference evidence="15 16" key="1">
    <citation type="journal article" date="2019" name="Sci. Rep.">
        <title>Comparative genomics of chytrid fungi reveal insights into the obligate biotrophic and pathogenic lifestyle of Synchytrium endobioticum.</title>
        <authorList>
            <person name="van de Vossenberg B.T.L.H."/>
            <person name="Warris S."/>
            <person name="Nguyen H.D.T."/>
            <person name="van Gent-Pelzer M.P.E."/>
            <person name="Joly D.L."/>
            <person name="van de Geest H.C."/>
            <person name="Bonants P.J.M."/>
            <person name="Smith D.S."/>
            <person name="Levesque C.A."/>
            <person name="van der Lee T.A.J."/>
        </authorList>
    </citation>
    <scope>NUCLEOTIDE SEQUENCE [LARGE SCALE GENOMIC DNA]</scope>
    <source>
        <strain evidence="15 16">LEV6574</strain>
    </source>
</reference>
<name>A0A507CXM1_9FUNG</name>
<dbReference type="InterPro" id="IPR002500">
    <property type="entry name" value="PAPS_reduct_dom"/>
</dbReference>
<evidence type="ECO:0000313" key="15">
    <source>
        <dbReference type="EMBL" id="TPX43791.1"/>
    </source>
</evidence>
<keyword evidence="9" id="KW-0067">ATP-binding</keyword>
<dbReference type="Proteomes" id="UP000320475">
    <property type="component" value="Unassembled WGS sequence"/>
</dbReference>
<evidence type="ECO:0000256" key="5">
    <source>
        <dbReference type="ARBA" id="ARBA00022679"/>
    </source>
</evidence>
<feature type="region of interest" description="Disordered" evidence="13">
    <location>
        <begin position="1"/>
        <end position="22"/>
    </location>
</feature>
<comment type="pathway">
    <text evidence="1">Cofactor biosynthesis; FAD biosynthesis; FAD from FMN: step 1/1.</text>
</comment>
<dbReference type="GO" id="GO:0005524">
    <property type="term" value="F:ATP binding"/>
    <property type="evidence" value="ECO:0007669"/>
    <property type="project" value="UniProtKB-KW"/>
</dbReference>